<dbReference type="SUPFAM" id="SSF160904">
    <property type="entry name" value="Jann2411-like"/>
    <property type="match status" value="1"/>
</dbReference>
<proteinExistence type="predicted"/>
<feature type="domain" description="Zinc finger CGNR" evidence="2">
    <location>
        <begin position="176"/>
        <end position="216"/>
    </location>
</feature>
<accession>A0ABQ4E6I8</accession>
<gene>
    <name evidence="3" type="ORF">Pen02_52480</name>
</gene>
<evidence type="ECO:0000313" key="4">
    <source>
        <dbReference type="Proteomes" id="UP000646749"/>
    </source>
</evidence>
<dbReference type="EMBL" id="BONW01000026">
    <property type="protein sequence ID" value="GIG90312.1"/>
    <property type="molecule type" value="Genomic_DNA"/>
</dbReference>
<dbReference type="InterPro" id="IPR010852">
    <property type="entry name" value="ABATE"/>
</dbReference>
<organism evidence="3 4">
    <name type="scientific">Plantactinospora endophytica</name>
    <dbReference type="NCBI Taxonomy" id="673535"/>
    <lineage>
        <taxon>Bacteria</taxon>
        <taxon>Bacillati</taxon>
        <taxon>Actinomycetota</taxon>
        <taxon>Actinomycetes</taxon>
        <taxon>Micromonosporales</taxon>
        <taxon>Micromonosporaceae</taxon>
        <taxon>Plantactinospora</taxon>
    </lineage>
</organism>
<protein>
    <recommendedName>
        <fullName evidence="2">Zinc finger CGNR domain-containing protein</fullName>
    </recommendedName>
</protein>
<dbReference type="Proteomes" id="UP000646749">
    <property type="component" value="Unassembled WGS sequence"/>
</dbReference>
<dbReference type="PANTHER" id="PTHR35525:SF3">
    <property type="entry name" value="BLL6575 PROTEIN"/>
    <property type="match status" value="1"/>
</dbReference>
<evidence type="ECO:0000256" key="1">
    <source>
        <dbReference type="SAM" id="MobiDB-lite"/>
    </source>
</evidence>
<keyword evidence="4" id="KW-1185">Reference proteome</keyword>
<dbReference type="InterPro" id="IPR021005">
    <property type="entry name" value="Znf_CGNR"/>
</dbReference>
<dbReference type="Pfam" id="PF07336">
    <property type="entry name" value="ABATE"/>
    <property type="match status" value="1"/>
</dbReference>
<evidence type="ECO:0000313" key="3">
    <source>
        <dbReference type="EMBL" id="GIG90312.1"/>
    </source>
</evidence>
<evidence type="ECO:0000259" key="2">
    <source>
        <dbReference type="Pfam" id="PF11706"/>
    </source>
</evidence>
<dbReference type="Pfam" id="PF11706">
    <property type="entry name" value="zf-CGNR"/>
    <property type="match status" value="1"/>
</dbReference>
<sequence>MSQQLALALASTIRHDGNGGVADDLTDVAGLTAWLRQQAEPLREYVGGPDPTTGSDDPADGSFDGSIGGLVDGAVDERLRVEVVGLRHAVRTLFARAVRPGPPSRVDSAMLLPTQDAVDRLNQAAARWPVRPVLNWPDRGNPMIAWSGPPADARVRLIAGLARAAIEFLASPARDRLAACPAPRCVRYFVKEHPRQEWCKPSCGNRARVSRHYQRRTADRTS</sequence>
<comment type="caution">
    <text evidence="3">The sequence shown here is derived from an EMBL/GenBank/DDBJ whole genome shotgun (WGS) entry which is preliminary data.</text>
</comment>
<dbReference type="Gene3D" id="1.10.3300.10">
    <property type="entry name" value="Jann2411-like domain"/>
    <property type="match status" value="1"/>
</dbReference>
<dbReference type="PANTHER" id="PTHR35525">
    <property type="entry name" value="BLL6575 PROTEIN"/>
    <property type="match status" value="1"/>
</dbReference>
<reference evidence="3 4" key="1">
    <citation type="submission" date="2021-01" db="EMBL/GenBank/DDBJ databases">
        <title>Whole genome shotgun sequence of Plantactinospora endophytica NBRC 110450.</title>
        <authorList>
            <person name="Komaki H."/>
            <person name="Tamura T."/>
        </authorList>
    </citation>
    <scope>NUCLEOTIDE SEQUENCE [LARGE SCALE GENOMIC DNA]</scope>
    <source>
        <strain evidence="3 4">NBRC 110450</strain>
    </source>
</reference>
<feature type="region of interest" description="Disordered" evidence="1">
    <location>
        <begin position="42"/>
        <end position="62"/>
    </location>
</feature>
<name>A0ABQ4E6I8_9ACTN</name>
<dbReference type="InterPro" id="IPR023286">
    <property type="entry name" value="ABATE_dom_sf"/>
</dbReference>
<dbReference type="RefSeq" id="WP_203868741.1">
    <property type="nucleotide sequence ID" value="NZ_BONW01000026.1"/>
</dbReference>